<dbReference type="Proteomes" id="UP000383932">
    <property type="component" value="Unassembled WGS sequence"/>
</dbReference>
<reference evidence="1 2" key="1">
    <citation type="journal article" date="2019" name="Fungal Biol. Biotechnol.">
        <title>Draft genome sequence of fastidious pathogen Ceratobasidium theobromae, which causes vascular-streak dieback in Theobroma cacao.</title>
        <authorList>
            <person name="Ali S.S."/>
            <person name="Asman A."/>
            <person name="Shao J."/>
            <person name="Firmansyah A.P."/>
            <person name="Susilo A.W."/>
            <person name="Rosmana A."/>
            <person name="McMahon P."/>
            <person name="Junaid M."/>
            <person name="Guest D."/>
            <person name="Kheng T.Y."/>
            <person name="Meinhardt L.W."/>
            <person name="Bailey B.A."/>
        </authorList>
    </citation>
    <scope>NUCLEOTIDE SEQUENCE [LARGE SCALE GENOMIC DNA]</scope>
    <source>
        <strain evidence="1 2">CT2</strain>
    </source>
</reference>
<dbReference type="AlphaFoldDB" id="A0A5N5QBB1"/>
<evidence type="ECO:0000313" key="1">
    <source>
        <dbReference type="EMBL" id="KAB5588718.1"/>
    </source>
</evidence>
<name>A0A5N5QBB1_9AGAM</name>
<gene>
    <name evidence="1" type="ORF">CTheo_7841</name>
</gene>
<keyword evidence="2" id="KW-1185">Reference proteome</keyword>
<accession>A0A5N5QBB1</accession>
<protein>
    <submittedName>
        <fullName evidence="1">Transposase family Tnp2 protein</fullName>
    </submittedName>
</protein>
<evidence type="ECO:0000313" key="2">
    <source>
        <dbReference type="Proteomes" id="UP000383932"/>
    </source>
</evidence>
<proteinExistence type="predicted"/>
<dbReference type="OrthoDB" id="3257409at2759"/>
<sequence>MPICFCCGKELSERTIRDHRAKRIRELEASATHDVGAEARGEFSARVDNEAMDIDAPPTNESEIAQPPDLGFVPQIHQDLAGDCPRPTDDNSDDLDDTDILPDIVDIDPPFIERDDPPGLDLEDEPELSDDEFRQMLDAHHIVLENAEWMDLHSRILSKTDRRTLQLLATRLRTHFSRNTYNDLRFGVCEDLNIPSEFIAWRRLRILSGLETRVYDCCVNSCICYLGQYKDLDKCKYCGQPRYNARGTARRCFRYTPLIPQLQGLFQSATTSAKLRYRVQAEQDYEEGIIHDVFDAENYRSLRGTPLSQDNPYCAFTNPEDIALGLSTDGVSLFK</sequence>
<dbReference type="EMBL" id="SSOP01000384">
    <property type="protein sequence ID" value="KAB5588718.1"/>
    <property type="molecule type" value="Genomic_DNA"/>
</dbReference>
<organism evidence="1 2">
    <name type="scientific">Ceratobasidium theobromae</name>
    <dbReference type="NCBI Taxonomy" id="1582974"/>
    <lineage>
        <taxon>Eukaryota</taxon>
        <taxon>Fungi</taxon>
        <taxon>Dikarya</taxon>
        <taxon>Basidiomycota</taxon>
        <taxon>Agaricomycotina</taxon>
        <taxon>Agaricomycetes</taxon>
        <taxon>Cantharellales</taxon>
        <taxon>Ceratobasidiaceae</taxon>
        <taxon>Ceratobasidium</taxon>
    </lineage>
</organism>
<comment type="caution">
    <text evidence="1">The sequence shown here is derived from an EMBL/GenBank/DDBJ whole genome shotgun (WGS) entry which is preliminary data.</text>
</comment>